<keyword evidence="2" id="KW-1185">Reference proteome</keyword>
<dbReference type="Proteomes" id="UP000051621">
    <property type="component" value="Unassembled WGS sequence"/>
</dbReference>
<name>A0A0R1M9U3_9LACO</name>
<dbReference type="OrthoDB" id="9778090at2"/>
<dbReference type="PATRIC" id="fig|1423731.3.peg.60"/>
<proteinExistence type="predicted"/>
<dbReference type="RefSeq" id="WP_057746326.1">
    <property type="nucleotide sequence ID" value="NZ_AZEF01000053.1"/>
</dbReference>
<evidence type="ECO:0000313" key="1">
    <source>
        <dbReference type="EMBL" id="KRL00280.1"/>
    </source>
</evidence>
<organism evidence="1 2">
    <name type="scientific">Liquorilactobacillus capillatus DSM 19910</name>
    <dbReference type="NCBI Taxonomy" id="1423731"/>
    <lineage>
        <taxon>Bacteria</taxon>
        <taxon>Bacillati</taxon>
        <taxon>Bacillota</taxon>
        <taxon>Bacilli</taxon>
        <taxon>Lactobacillales</taxon>
        <taxon>Lactobacillaceae</taxon>
        <taxon>Liquorilactobacillus</taxon>
    </lineage>
</organism>
<sequence length="211" mass="24489">MSNIAVPADLTEFKETYYYKTELVSLCRILKLPVSGTKAELNHYLEQYFTGIPSNEIKTRRPKTTRVSLTAQQITLKTRIVGAGFTFNNEARQFFANYFGVEKFSFKKEMAMIKRQAEQENDTSMTIADLIKRSTQLGNAKEQLATVAEEQTYQWNNFVRAFFQDPATKRYTERLKVAAILWRSVKKSKQEKIYTTVLLDVYATAIRNYLK</sequence>
<accession>A0A0R1M9U3</accession>
<comment type="caution">
    <text evidence="1">The sequence shown here is derived from an EMBL/GenBank/DDBJ whole genome shotgun (WGS) entry which is preliminary data.</text>
</comment>
<gene>
    <name evidence="1" type="ORF">FC81_GL000057</name>
</gene>
<dbReference type="Pfam" id="PF18953">
    <property type="entry name" value="SAP_new25"/>
    <property type="match status" value="1"/>
</dbReference>
<dbReference type="AlphaFoldDB" id="A0A0R1M9U3"/>
<evidence type="ECO:0000313" key="2">
    <source>
        <dbReference type="Proteomes" id="UP000051621"/>
    </source>
</evidence>
<dbReference type="STRING" id="1423731.FC81_GL000057"/>
<dbReference type="EMBL" id="AZEF01000053">
    <property type="protein sequence ID" value="KRL00280.1"/>
    <property type="molecule type" value="Genomic_DNA"/>
</dbReference>
<evidence type="ECO:0008006" key="3">
    <source>
        <dbReference type="Google" id="ProtNLM"/>
    </source>
</evidence>
<reference evidence="1 2" key="1">
    <citation type="journal article" date="2015" name="Genome Announc.">
        <title>Expanding the biotechnology potential of lactobacilli through comparative genomics of 213 strains and associated genera.</title>
        <authorList>
            <person name="Sun Z."/>
            <person name="Harris H.M."/>
            <person name="McCann A."/>
            <person name="Guo C."/>
            <person name="Argimon S."/>
            <person name="Zhang W."/>
            <person name="Yang X."/>
            <person name="Jeffery I.B."/>
            <person name="Cooney J.C."/>
            <person name="Kagawa T.F."/>
            <person name="Liu W."/>
            <person name="Song Y."/>
            <person name="Salvetti E."/>
            <person name="Wrobel A."/>
            <person name="Rasinkangas P."/>
            <person name="Parkhill J."/>
            <person name="Rea M.C."/>
            <person name="O'Sullivan O."/>
            <person name="Ritari J."/>
            <person name="Douillard F.P."/>
            <person name="Paul Ross R."/>
            <person name="Yang R."/>
            <person name="Briner A.E."/>
            <person name="Felis G.E."/>
            <person name="de Vos W.M."/>
            <person name="Barrangou R."/>
            <person name="Klaenhammer T.R."/>
            <person name="Caufield P.W."/>
            <person name="Cui Y."/>
            <person name="Zhang H."/>
            <person name="O'Toole P.W."/>
        </authorList>
    </citation>
    <scope>NUCLEOTIDE SEQUENCE [LARGE SCALE GENOMIC DNA]</scope>
    <source>
        <strain evidence="1 2">DSM 19910</strain>
    </source>
</reference>
<protein>
    <recommendedName>
        <fullName evidence="3">SAP domain-containing protein</fullName>
    </recommendedName>
</protein>